<reference evidence="5 6" key="1">
    <citation type="journal article" date="2019" name="Sci. Rep.">
        <title>Nanopore sequencing improves the draft genome of the human pathogenic amoeba Naegleria fowleri.</title>
        <authorList>
            <person name="Liechti N."/>
            <person name="Schurch N."/>
            <person name="Bruggmann R."/>
            <person name="Wittwer M."/>
        </authorList>
    </citation>
    <scope>NUCLEOTIDE SEQUENCE [LARGE SCALE GENOMIC DNA]</scope>
    <source>
        <strain evidence="5 6">ATCC 30894</strain>
    </source>
</reference>
<dbReference type="SUPFAM" id="SSF69340">
    <property type="entry name" value="C-terminal domain of adenylylcyclase associated protein"/>
    <property type="match status" value="1"/>
</dbReference>
<sequence length="502" mass="54111">MSQQPSQQLESLVSRLESAISRLEKINLGGSSSGSSSSSGEAPSVSAFKEYISTHVQPLIDICNQIGGECVNGGKFIADAFAEMLKIITLASLAKKPSDDEFGKILTPLGQVLSASGDYRFKNNKSEFYNHLYSIEEGLKCLIWPTSPAPVSHVKEMVNAAQFYNNKILMAYKNTDKAELHRSFVNQFKTAIEELAVYVKEYHMSGLAWNAKASQTASASMLLEGQGAGVQSSSSSSSSSASGAGVPPPPSKMVNVSQDFVNSLKTETSSSSSGNAGALFAEIAARKDNASAGLKHVTKDMKTKYQTDKPPAVVPGNTSKPSSSSSTTTTSASAQKKKGTPKFERDSSGKKWQVEWQSGAHDLKITDTAIGQSVYIYQCNDTMVEITGKVNNIVLDKCSKTCVVLDSVVSGIELVNCQSCQVQVRGSAPTLSIDKTDGAIVYLSKESIHCRIVTAKSSEMNIVIPDMDSKDDDMIEIPLPEQFVNTYDPKTKKFHTELMKHE</sequence>
<dbReference type="GeneID" id="68116502"/>
<keyword evidence="6" id="KW-1185">Reference proteome</keyword>
<dbReference type="Pfam" id="PF08603">
    <property type="entry name" value="CAP_C"/>
    <property type="match status" value="1"/>
</dbReference>
<dbReference type="Gene3D" id="2.160.20.70">
    <property type="match status" value="1"/>
</dbReference>
<evidence type="ECO:0000313" key="5">
    <source>
        <dbReference type="EMBL" id="KAF0972382.1"/>
    </source>
</evidence>
<accession>A0A6A5BBU7</accession>
<dbReference type="Pfam" id="PF21938">
    <property type="entry name" value="CAP_N"/>
    <property type="match status" value="1"/>
</dbReference>
<dbReference type="GO" id="GO:0005737">
    <property type="term" value="C:cytoplasm"/>
    <property type="evidence" value="ECO:0007669"/>
    <property type="project" value="TreeGrafter"/>
</dbReference>
<protein>
    <recommendedName>
        <fullName evidence="2">Adenylyl cyclase-associated protein</fullName>
    </recommendedName>
</protein>
<dbReference type="GO" id="GO:0003779">
    <property type="term" value="F:actin binding"/>
    <property type="evidence" value="ECO:0007669"/>
    <property type="project" value="InterPro"/>
</dbReference>
<dbReference type="VEuPathDB" id="AmoebaDB:FDP41_009285"/>
<dbReference type="GO" id="GO:0019933">
    <property type="term" value="P:cAMP-mediated signaling"/>
    <property type="evidence" value="ECO:0007669"/>
    <property type="project" value="TreeGrafter"/>
</dbReference>
<comment type="similarity">
    <text evidence="1 2">Belongs to the CAP family.</text>
</comment>
<dbReference type="PROSITE" id="PS01088">
    <property type="entry name" value="CAP_1"/>
    <property type="match status" value="1"/>
</dbReference>
<dbReference type="GO" id="GO:0007015">
    <property type="term" value="P:actin filament organization"/>
    <property type="evidence" value="ECO:0007669"/>
    <property type="project" value="TreeGrafter"/>
</dbReference>
<dbReference type="EMBL" id="VFQX01000068">
    <property type="protein sequence ID" value="KAF0972382.1"/>
    <property type="molecule type" value="Genomic_DNA"/>
</dbReference>
<dbReference type="InterPro" id="IPR013992">
    <property type="entry name" value="Adenylate_cyclase-assoc_CAP_N"/>
</dbReference>
<dbReference type="InterPro" id="IPR018106">
    <property type="entry name" value="CAP_CS_N"/>
</dbReference>
<dbReference type="InterPro" id="IPR036222">
    <property type="entry name" value="CAP_N_sf"/>
</dbReference>
<dbReference type="PROSITE" id="PS51329">
    <property type="entry name" value="C_CAP_COFACTOR_C"/>
    <property type="match status" value="1"/>
</dbReference>
<evidence type="ECO:0000256" key="3">
    <source>
        <dbReference type="SAM" id="MobiDB-lite"/>
    </source>
</evidence>
<evidence type="ECO:0000313" key="6">
    <source>
        <dbReference type="Proteomes" id="UP000444721"/>
    </source>
</evidence>
<feature type="compositionally biased region" description="Low complexity" evidence="3">
    <location>
        <begin position="229"/>
        <end position="245"/>
    </location>
</feature>
<dbReference type="AlphaFoldDB" id="A0A6A5BBU7"/>
<proteinExistence type="inferred from homology"/>
<gene>
    <name evidence="5" type="ORF">FDP41_009285</name>
</gene>
<dbReference type="PANTHER" id="PTHR10652:SF0">
    <property type="entry name" value="ADENYLYL CYCLASE-ASSOCIATED PROTEIN"/>
    <property type="match status" value="1"/>
</dbReference>
<dbReference type="Gene3D" id="1.25.40.330">
    <property type="entry name" value="Adenylate cyclase-associated CAP, N-terminal domain"/>
    <property type="match status" value="1"/>
</dbReference>
<feature type="domain" description="C-CAP/cofactor C-like" evidence="4">
    <location>
        <begin position="340"/>
        <end position="479"/>
    </location>
</feature>
<dbReference type="InterPro" id="IPR001837">
    <property type="entry name" value="Adenylate_cyclase-assoc_CAP"/>
</dbReference>
<comment type="caution">
    <text evidence="5">The sequence shown here is derived from an EMBL/GenBank/DDBJ whole genome shotgun (WGS) entry which is preliminary data.</text>
</comment>
<dbReference type="OMA" id="KSQQTHK"/>
<dbReference type="Proteomes" id="UP000444721">
    <property type="component" value="Unassembled WGS sequence"/>
</dbReference>
<feature type="region of interest" description="Disordered" evidence="3">
    <location>
        <begin position="300"/>
        <end position="351"/>
    </location>
</feature>
<dbReference type="SUPFAM" id="SSF101278">
    <property type="entry name" value="N-terminal domain of adenylylcyclase associated protein, CAP"/>
    <property type="match status" value="1"/>
</dbReference>
<dbReference type="OrthoDB" id="1601at2759"/>
<dbReference type="InterPro" id="IPR016098">
    <property type="entry name" value="CAP/MinC_C"/>
</dbReference>
<dbReference type="InterPro" id="IPR036223">
    <property type="entry name" value="CAP_C_sf"/>
</dbReference>
<dbReference type="PANTHER" id="PTHR10652">
    <property type="entry name" value="ADENYLYL CYCLASE-ASSOCIATED PROTEIN"/>
    <property type="match status" value="1"/>
</dbReference>
<dbReference type="InterPro" id="IPR013912">
    <property type="entry name" value="Adenylate_cyclase-assoc_CAP_C"/>
</dbReference>
<dbReference type="GO" id="GO:0008179">
    <property type="term" value="F:adenylate cyclase binding"/>
    <property type="evidence" value="ECO:0007669"/>
    <property type="project" value="TreeGrafter"/>
</dbReference>
<dbReference type="InterPro" id="IPR006599">
    <property type="entry name" value="CARP_motif"/>
</dbReference>
<dbReference type="SMART" id="SM00673">
    <property type="entry name" value="CARP"/>
    <property type="match status" value="2"/>
</dbReference>
<dbReference type="InterPro" id="IPR017901">
    <property type="entry name" value="C-CAP_CF_C-like"/>
</dbReference>
<feature type="compositionally biased region" description="Basic and acidic residues" evidence="3">
    <location>
        <begin position="341"/>
        <end position="351"/>
    </location>
</feature>
<dbReference type="InterPro" id="IPR053950">
    <property type="entry name" value="CAP_N"/>
</dbReference>
<dbReference type="Pfam" id="PF01213">
    <property type="entry name" value="CAP_N-CM"/>
    <property type="match status" value="1"/>
</dbReference>
<feature type="region of interest" description="Disordered" evidence="3">
    <location>
        <begin position="228"/>
        <end position="255"/>
    </location>
</feature>
<organism evidence="5 6">
    <name type="scientific">Naegleria fowleri</name>
    <name type="common">Brain eating amoeba</name>
    <dbReference type="NCBI Taxonomy" id="5763"/>
    <lineage>
        <taxon>Eukaryota</taxon>
        <taxon>Discoba</taxon>
        <taxon>Heterolobosea</taxon>
        <taxon>Tetramitia</taxon>
        <taxon>Eutetramitia</taxon>
        <taxon>Vahlkampfiidae</taxon>
        <taxon>Naegleria</taxon>
    </lineage>
</organism>
<dbReference type="RefSeq" id="XP_044557097.1">
    <property type="nucleotide sequence ID" value="XM_044713227.1"/>
</dbReference>
<feature type="compositionally biased region" description="Low complexity" evidence="3">
    <location>
        <begin position="318"/>
        <end position="334"/>
    </location>
</feature>
<name>A0A6A5BBU7_NAEFO</name>
<dbReference type="FunFam" id="1.25.40.330:FF:000001">
    <property type="entry name" value="Adenylyl cyclase-associated protein"/>
    <property type="match status" value="1"/>
</dbReference>
<dbReference type="VEuPathDB" id="AmoebaDB:NF0048640"/>
<evidence type="ECO:0000256" key="1">
    <source>
        <dbReference type="ARBA" id="ARBA00007659"/>
    </source>
</evidence>
<evidence type="ECO:0000256" key="2">
    <source>
        <dbReference type="RuleBase" id="RU000647"/>
    </source>
</evidence>
<dbReference type="VEuPathDB" id="AmoebaDB:NfTy_061240"/>
<evidence type="ECO:0000259" key="4">
    <source>
        <dbReference type="PROSITE" id="PS51329"/>
    </source>
</evidence>